<dbReference type="RefSeq" id="WP_320233036.1">
    <property type="nucleotide sequence ID" value="NZ_JAVIJF010000007.1"/>
</dbReference>
<keyword evidence="2" id="KW-1185">Reference proteome</keyword>
<dbReference type="EMBL" id="JAVIJF010000007">
    <property type="protein sequence ID" value="MDX8525129.1"/>
    <property type="molecule type" value="Genomic_DNA"/>
</dbReference>
<sequence length="152" mass="16448">MTITIGIRAAPNAVTFAIYNSTDDAVVNVEQIIIPSAFETPEALKYVRSNLLDILREYKVARAGIRATEPSAQSPSIARIEIEGVIKEAFASSDLEAYYIGHISSIASRLGMDRSALKPIFDGEVTPDIENWGNMDKAAREAIFCAKGAVNA</sequence>
<proteinExistence type="predicted"/>
<gene>
    <name evidence="1" type="ORF">RFM68_11470</name>
</gene>
<reference evidence="1 2" key="1">
    <citation type="submission" date="2023-08" db="EMBL/GenBank/DDBJ databases">
        <title>Implementing the SeqCode for naming new Mesorhizobium species isolated from Vachellia karroo root nodules.</title>
        <authorList>
            <person name="Van Lill M."/>
        </authorList>
    </citation>
    <scope>NUCLEOTIDE SEQUENCE [LARGE SCALE GENOMIC DNA]</scope>
    <source>
        <strain evidence="1 2">MSK 1335</strain>
    </source>
</reference>
<organism evidence="1 2">
    <name type="scientific">Mesorhizobium montanum</name>
    <dbReference type="NCBI Taxonomy" id="3072323"/>
    <lineage>
        <taxon>Bacteria</taxon>
        <taxon>Pseudomonadati</taxon>
        <taxon>Pseudomonadota</taxon>
        <taxon>Alphaproteobacteria</taxon>
        <taxon>Hyphomicrobiales</taxon>
        <taxon>Phyllobacteriaceae</taxon>
        <taxon>Mesorhizobium</taxon>
    </lineage>
</organism>
<evidence type="ECO:0000313" key="2">
    <source>
        <dbReference type="Proteomes" id="UP001276840"/>
    </source>
</evidence>
<comment type="caution">
    <text evidence="1">The sequence shown here is derived from an EMBL/GenBank/DDBJ whole genome shotgun (WGS) entry which is preliminary data.</text>
</comment>
<evidence type="ECO:0000313" key="1">
    <source>
        <dbReference type="EMBL" id="MDX8525129.1"/>
    </source>
</evidence>
<name>A0ABU4ZLA7_9HYPH</name>
<dbReference type="Proteomes" id="UP001276840">
    <property type="component" value="Unassembled WGS sequence"/>
</dbReference>
<accession>A0ABU4ZLA7</accession>
<protein>
    <submittedName>
        <fullName evidence="1">Uncharacterized protein</fullName>
    </submittedName>
</protein>